<name>A0AAX6GIP7_IRIPA</name>
<feature type="transmembrane region" description="Helical" evidence="1">
    <location>
        <begin position="321"/>
        <end position="338"/>
    </location>
</feature>
<evidence type="ECO:0000256" key="1">
    <source>
        <dbReference type="SAM" id="Phobius"/>
    </source>
</evidence>
<keyword evidence="4" id="KW-1185">Reference proteome</keyword>
<evidence type="ECO:0000313" key="4">
    <source>
        <dbReference type="Proteomes" id="UP001140949"/>
    </source>
</evidence>
<dbReference type="GO" id="GO:0005783">
    <property type="term" value="C:endoplasmic reticulum"/>
    <property type="evidence" value="ECO:0007669"/>
    <property type="project" value="TreeGrafter"/>
</dbReference>
<keyword evidence="2" id="KW-0732">Signal</keyword>
<feature type="chain" id="PRO_5043635088" evidence="2">
    <location>
        <begin position="33"/>
        <end position="354"/>
    </location>
</feature>
<dbReference type="InterPro" id="IPR053224">
    <property type="entry name" value="Sensory_adhesion_molecule"/>
</dbReference>
<feature type="signal peptide" evidence="2">
    <location>
        <begin position="1"/>
        <end position="32"/>
    </location>
</feature>
<sequence length="354" mass="37481">MSFFLPSTKSQMSSSLSCVLFLILLLVVPTLSSRRHVITIPSSSLRPSSLAWDPSAQHFLVSSRDSVSSVSDAGVIQTLLTLTLTPADSASITAVAIDGPNRRLVVASPSPSSVAAYDLRSPQPHPQLFSSSSFSSSPLPDRITSLAVDPSSGSTFISVPNSIFVSDRDGNVSLLSKSPILEEIVGISFSTRGFLLAAGRHGKVFKVDSEDGATKEVILSGKLPADTLAIAAKRDGSAVVAGRSGVARLRSGDGWAEAGVEDEAKAEVGEKVYGAAVREGKREYLLVGPDHQEGSTGAASVSAGDWRIEEVEWPRDGEGDMVWGMVLLGLGLAYFLYWRFQMGQLVSSVNKKRA</sequence>
<comment type="caution">
    <text evidence="3">The sequence shown here is derived from an EMBL/GenBank/DDBJ whole genome shotgun (WGS) entry which is preliminary data.</text>
</comment>
<evidence type="ECO:0000256" key="2">
    <source>
        <dbReference type="SAM" id="SignalP"/>
    </source>
</evidence>
<dbReference type="SUPFAM" id="SSF101898">
    <property type="entry name" value="NHL repeat"/>
    <property type="match status" value="1"/>
</dbReference>
<dbReference type="PANTHER" id="PTHR31460">
    <property type="match status" value="1"/>
</dbReference>
<evidence type="ECO:0000313" key="3">
    <source>
        <dbReference type="EMBL" id="KAJ6828165.1"/>
    </source>
</evidence>
<protein>
    <submittedName>
        <fullName evidence="3">Uncharacterized protein</fullName>
    </submittedName>
</protein>
<gene>
    <name evidence="3" type="ORF">M6B38_364945</name>
</gene>
<dbReference type="InterPro" id="IPR015943">
    <property type="entry name" value="WD40/YVTN_repeat-like_dom_sf"/>
</dbReference>
<keyword evidence="1" id="KW-0472">Membrane</keyword>
<dbReference type="Gene3D" id="2.130.10.10">
    <property type="entry name" value="YVTN repeat-like/Quinoprotein amine dehydrogenase"/>
    <property type="match status" value="1"/>
</dbReference>
<reference evidence="3" key="2">
    <citation type="submission" date="2023-04" db="EMBL/GenBank/DDBJ databases">
        <authorList>
            <person name="Bruccoleri R.E."/>
            <person name="Oakeley E.J."/>
            <person name="Faust A.-M."/>
            <person name="Dessus-Babus S."/>
            <person name="Altorfer M."/>
            <person name="Burckhardt D."/>
            <person name="Oertli M."/>
            <person name="Naumann U."/>
            <person name="Petersen F."/>
            <person name="Wong J."/>
        </authorList>
    </citation>
    <scope>NUCLEOTIDE SEQUENCE</scope>
    <source>
        <strain evidence="3">GSM-AAB239-AS_SAM_17_03QT</strain>
        <tissue evidence="3">Leaf</tissue>
    </source>
</reference>
<organism evidence="3 4">
    <name type="scientific">Iris pallida</name>
    <name type="common">Sweet iris</name>
    <dbReference type="NCBI Taxonomy" id="29817"/>
    <lineage>
        <taxon>Eukaryota</taxon>
        <taxon>Viridiplantae</taxon>
        <taxon>Streptophyta</taxon>
        <taxon>Embryophyta</taxon>
        <taxon>Tracheophyta</taxon>
        <taxon>Spermatophyta</taxon>
        <taxon>Magnoliopsida</taxon>
        <taxon>Liliopsida</taxon>
        <taxon>Asparagales</taxon>
        <taxon>Iridaceae</taxon>
        <taxon>Iridoideae</taxon>
        <taxon>Irideae</taxon>
        <taxon>Iris</taxon>
    </lineage>
</organism>
<reference evidence="3" key="1">
    <citation type="journal article" date="2023" name="GigaByte">
        <title>Genome assembly of the bearded iris, Iris pallida Lam.</title>
        <authorList>
            <person name="Bruccoleri R.E."/>
            <person name="Oakeley E.J."/>
            <person name="Faust A.M.E."/>
            <person name="Altorfer M."/>
            <person name="Dessus-Babus S."/>
            <person name="Burckhardt D."/>
            <person name="Oertli M."/>
            <person name="Naumann U."/>
            <person name="Petersen F."/>
            <person name="Wong J."/>
        </authorList>
    </citation>
    <scope>NUCLEOTIDE SEQUENCE</scope>
    <source>
        <strain evidence="3">GSM-AAB239-AS_SAM_17_03QT</strain>
    </source>
</reference>
<dbReference type="AlphaFoldDB" id="A0AAX6GIP7"/>
<dbReference type="Proteomes" id="UP001140949">
    <property type="component" value="Unassembled WGS sequence"/>
</dbReference>
<dbReference type="PANTHER" id="PTHR31460:SF3">
    <property type="entry name" value="MESOCENTIN"/>
    <property type="match status" value="1"/>
</dbReference>
<dbReference type="EMBL" id="JANAVB010019707">
    <property type="protein sequence ID" value="KAJ6828165.1"/>
    <property type="molecule type" value="Genomic_DNA"/>
</dbReference>
<keyword evidence="1" id="KW-1133">Transmembrane helix</keyword>
<accession>A0AAX6GIP7</accession>
<proteinExistence type="predicted"/>
<keyword evidence="1" id="KW-0812">Transmembrane</keyword>